<evidence type="ECO:0000256" key="6">
    <source>
        <dbReference type="ARBA" id="ARBA00023136"/>
    </source>
</evidence>
<proteinExistence type="predicted"/>
<evidence type="ECO:0000256" key="5">
    <source>
        <dbReference type="ARBA" id="ARBA00022989"/>
    </source>
</evidence>
<feature type="domain" description="Phosphatidic acid phosphatase type 2/haloperoxidase" evidence="7">
    <location>
        <begin position="70"/>
        <end position="171"/>
    </location>
</feature>
<reference evidence="8 9" key="1">
    <citation type="submission" date="2021-03" db="EMBL/GenBank/DDBJ databases">
        <title>Sequencing the genomes of 1000 actinobacteria strains.</title>
        <authorList>
            <person name="Klenk H.-P."/>
        </authorList>
    </citation>
    <scope>NUCLEOTIDE SEQUENCE [LARGE SCALE GENOMIC DNA]</scope>
    <source>
        <strain evidence="8 9">DSM 44506</strain>
    </source>
</reference>
<evidence type="ECO:0000256" key="2">
    <source>
        <dbReference type="ARBA" id="ARBA00022475"/>
    </source>
</evidence>
<accession>A0ABS4U5K7</accession>
<evidence type="ECO:0000259" key="7">
    <source>
        <dbReference type="SMART" id="SM00014"/>
    </source>
</evidence>
<dbReference type="CDD" id="cd01610">
    <property type="entry name" value="PAP2_like"/>
    <property type="match status" value="1"/>
</dbReference>
<keyword evidence="4" id="KW-0378">Hydrolase</keyword>
<dbReference type="RefSeq" id="WP_224370741.1">
    <property type="nucleotide sequence ID" value="NZ_CP047357.1"/>
</dbReference>
<organism evidence="8 9">
    <name type="scientific">Corynebacterium freneyi</name>
    <dbReference type="NCBI Taxonomy" id="134034"/>
    <lineage>
        <taxon>Bacteria</taxon>
        <taxon>Bacillati</taxon>
        <taxon>Actinomycetota</taxon>
        <taxon>Actinomycetes</taxon>
        <taxon>Mycobacteriales</taxon>
        <taxon>Corynebacteriaceae</taxon>
        <taxon>Corynebacterium</taxon>
    </lineage>
</organism>
<keyword evidence="2" id="KW-1003">Cell membrane</keyword>
<comment type="caution">
    <text evidence="8">The sequence shown here is derived from an EMBL/GenBank/DDBJ whole genome shotgun (WGS) entry which is preliminary data.</text>
</comment>
<evidence type="ECO:0000256" key="3">
    <source>
        <dbReference type="ARBA" id="ARBA00022692"/>
    </source>
</evidence>
<comment type="subcellular location">
    <subcellularLocation>
        <location evidence="1">Cell membrane</location>
        <topology evidence="1">Multi-pass membrane protein</topology>
    </subcellularLocation>
</comment>
<dbReference type="EMBL" id="JAGINY010000001">
    <property type="protein sequence ID" value="MBP2331466.1"/>
    <property type="molecule type" value="Genomic_DNA"/>
</dbReference>
<evidence type="ECO:0000256" key="1">
    <source>
        <dbReference type="ARBA" id="ARBA00004651"/>
    </source>
</evidence>
<dbReference type="InterPro" id="IPR036938">
    <property type="entry name" value="PAP2/HPO_sf"/>
</dbReference>
<dbReference type="SMART" id="SM00014">
    <property type="entry name" value="acidPPc"/>
    <property type="match status" value="1"/>
</dbReference>
<dbReference type="Gene3D" id="1.20.144.10">
    <property type="entry name" value="Phosphatidic acid phosphatase type 2/haloperoxidase"/>
    <property type="match status" value="1"/>
</dbReference>
<gene>
    <name evidence="8" type="ORF">JOF33_000165</name>
</gene>
<evidence type="ECO:0000313" key="8">
    <source>
        <dbReference type="EMBL" id="MBP2331466.1"/>
    </source>
</evidence>
<dbReference type="SUPFAM" id="SSF48317">
    <property type="entry name" value="Acid phosphatase/Vanadium-dependent haloperoxidase"/>
    <property type="match status" value="1"/>
</dbReference>
<dbReference type="Pfam" id="PF01569">
    <property type="entry name" value="PAP2"/>
    <property type="match status" value="1"/>
</dbReference>
<dbReference type="PANTHER" id="PTHR14969">
    <property type="entry name" value="SPHINGOSINE-1-PHOSPHATE PHOSPHOHYDROLASE"/>
    <property type="match status" value="1"/>
</dbReference>
<keyword evidence="5" id="KW-1133">Transmembrane helix</keyword>
<dbReference type="Proteomes" id="UP001519305">
    <property type="component" value="Unassembled WGS sequence"/>
</dbReference>
<keyword evidence="3" id="KW-0812">Transmembrane</keyword>
<keyword evidence="6" id="KW-0472">Membrane</keyword>
<sequence length="193" mass="19737">MDADDTVIIPPVTGEVALLKSIQDTITDVPGVLPAAKAMSFFGEHAAGWMGLAALGAAVDAERRRGWAVVGVSAFTSHAASVVIKRIVRRKRPHHPGVRVGVGTPSKLSFPSSHATSTTAALVAMSRMGFGPAPLAGVPAIMLSRLVLGVHYPTDVLAGAALGWTTATITDKILGDPGDGDRAATAADGRTAK</sequence>
<name>A0ABS4U5K7_9CORY</name>
<dbReference type="InterPro" id="IPR000326">
    <property type="entry name" value="PAP2/HPO"/>
</dbReference>
<protein>
    <submittedName>
        <fullName evidence="8">Membrane-associated phospholipid phosphatase</fullName>
    </submittedName>
</protein>
<evidence type="ECO:0000256" key="4">
    <source>
        <dbReference type="ARBA" id="ARBA00022801"/>
    </source>
</evidence>
<evidence type="ECO:0000313" key="9">
    <source>
        <dbReference type="Proteomes" id="UP001519305"/>
    </source>
</evidence>
<keyword evidence="9" id="KW-1185">Reference proteome</keyword>
<dbReference type="PANTHER" id="PTHR14969:SF62">
    <property type="entry name" value="DECAPRENYLPHOSPHORYL-5-PHOSPHORIBOSE PHOSPHATASE RV3807C-RELATED"/>
    <property type="match status" value="1"/>
</dbReference>